<evidence type="ECO:0000313" key="3">
    <source>
        <dbReference type="EMBL" id="CCH73547.1"/>
    </source>
</evidence>
<gene>
    <name evidence="3" type="ORF">BN11_2900002</name>
</gene>
<dbReference type="PANTHER" id="PTHR43736">
    <property type="entry name" value="ADP-RIBOSE PYROPHOSPHATASE"/>
    <property type="match status" value="1"/>
</dbReference>
<dbReference type="Pfam" id="PF00293">
    <property type="entry name" value="NUDIX"/>
    <property type="match status" value="1"/>
</dbReference>
<dbReference type="Proteomes" id="UP000035763">
    <property type="component" value="Unassembled WGS sequence"/>
</dbReference>
<organism evidence="3 4">
    <name type="scientific">Nostocoides australiense Ben110</name>
    <dbReference type="NCBI Taxonomy" id="1193182"/>
    <lineage>
        <taxon>Bacteria</taxon>
        <taxon>Bacillati</taxon>
        <taxon>Actinomycetota</taxon>
        <taxon>Actinomycetes</taxon>
        <taxon>Micrococcales</taxon>
        <taxon>Intrasporangiaceae</taxon>
        <taxon>Nostocoides</taxon>
    </lineage>
</organism>
<dbReference type="Gene3D" id="3.90.79.10">
    <property type="entry name" value="Nucleoside Triphosphate Pyrophosphohydrolase"/>
    <property type="match status" value="1"/>
</dbReference>
<dbReference type="EMBL" id="CAJA01000213">
    <property type="protein sequence ID" value="CCH73547.1"/>
    <property type="molecule type" value="Genomic_DNA"/>
</dbReference>
<accession>W6JWR4</accession>
<protein>
    <recommendedName>
        <fullName evidence="2">Nudix hydrolase domain-containing protein</fullName>
    </recommendedName>
</protein>
<dbReference type="InterPro" id="IPR015797">
    <property type="entry name" value="NUDIX_hydrolase-like_dom_sf"/>
</dbReference>
<dbReference type="CDD" id="cd03674">
    <property type="entry name" value="NUDIX_Hydrolase"/>
    <property type="match status" value="1"/>
</dbReference>
<sequence length="202" mass="21526">MNAGQPQGRQVAGIAPTPVRHLYDDALALLLSWRAPNQTQEQLRRGFLSALAGDPMAVSKSGPPAHLTASCLVLSPDGGSVLLHLHGRAGMWLQFGGHLEMGDDSIWAAARREAQEESGLDGLEPLPAPIDLDRHALVGNFGHCTEHLDIRFLAVTPSGRMPRASDESTDIAWFPVDALPSNIAADLPRLIDVGRARLTAGA</sequence>
<dbReference type="PROSITE" id="PS51462">
    <property type="entry name" value="NUDIX"/>
    <property type="match status" value="1"/>
</dbReference>
<comment type="similarity">
    <text evidence="1">Belongs to the Nudix hydrolase family.</text>
</comment>
<dbReference type="SUPFAM" id="SSF55811">
    <property type="entry name" value="Nudix"/>
    <property type="match status" value="1"/>
</dbReference>
<proteinExistence type="inferred from homology"/>
<dbReference type="AlphaFoldDB" id="W6JWR4"/>
<evidence type="ECO:0000256" key="1">
    <source>
        <dbReference type="ARBA" id="ARBA00005582"/>
    </source>
</evidence>
<evidence type="ECO:0000259" key="2">
    <source>
        <dbReference type="PROSITE" id="PS51462"/>
    </source>
</evidence>
<reference evidence="3 4" key="1">
    <citation type="journal article" date="2013" name="ISME J.">
        <title>A metabolic model for members of the genus Tetrasphaera involved in enhanced biological phosphorus removal.</title>
        <authorList>
            <person name="Kristiansen R."/>
            <person name="Nguyen H.T.T."/>
            <person name="Saunders A.M."/>
            <person name="Nielsen J.L."/>
            <person name="Wimmer R."/>
            <person name="Le V.Q."/>
            <person name="McIlroy S.J."/>
            <person name="Petrovski S."/>
            <person name="Seviour R.J."/>
            <person name="Calteau A."/>
            <person name="Nielsen K.L."/>
            <person name="Nielsen P.H."/>
        </authorList>
    </citation>
    <scope>NUCLEOTIDE SEQUENCE [LARGE SCALE GENOMIC DNA]</scope>
    <source>
        <strain evidence="3 4">Ben110</strain>
    </source>
</reference>
<keyword evidence="4" id="KW-1185">Reference proteome</keyword>
<feature type="domain" description="Nudix hydrolase" evidence="2">
    <location>
        <begin position="64"/>
        <end position="197"/>
    </location>
</feature>
<comment type="caution">
    <text evidence="3">The sequence shown here is derived from an EMBL/GenBank/DDBJ whole genome shotgun (WGS) entry which is preliminary data.</text>
</comment>
<dbReference type="STRING" id="1193182.BN11_2900002"/>
<dbReference type="InterPro" id="IPR000086">
    <property type="entry name" value="NUDIX_hydrolase_dom"/>
</dbReference>
<evidence type="ECO:0000313" key="4">
    <source>
        <dbReference type="Proteomes" id="UP000035763"/>
    </source>
</evidence>
<name>W6JWR4_9MICO</name>
<dbReference type="PANTHER" id="PTHR43736:SF1">
    <property type="entry name" value="DIHYDRONEOPTERIN TRIPHOSPHATE DIPHOSPHATASE"/>
    <property type="match status" value="1"/>
</dbReference>
<dbReference type="RefSeq" id="WP_201329280.1">
    <property type="nucleotide sequence ID" value="NZ_HG764815.1"/>
</dbReference>